<dbReference type="AlphaFoldDB" id="A0A5B8C3X6"/>
<dbReference type="RefSeq" id="WP_139928464.1">
    <property type="nucleotide sequence ID" value="NZ_CP040915.1"/>
</dbReference>
<organism evidence="1 2">
    <name type="scientific">Georgenia yuyongxinii</name>
    <dbReference type="NCBI Taxonomy" id="2589797"/>
    <lineage>
        <taxon>Bacteria</taxon>
        <taxon>Bacillati</taxon>
        <taxon>Actinomycetota</taxon>
        <taxon>Actinomycetes</taxon>
        <taxon>Micrococcales</taxon>
        <taxon>Bogoriellaceae</taxon>
        <taxon>Georgenia</taxon>
    </lineage>
</organism>
<dbReference type="OrthoDB" id="5148421at2"/>
<protein>
    <submittedName>
        <fullName evidence="1">Uncharacterized protein</fullName>
    </submittedName>
</protein>
<name>A0A5B8C3X6_9MICO</name>
<accession>A0A5B8C3X6</accession>
<evidence type="ECO:0000313" key="2">
    <source>
        <dbReference type="Proteomes" id="UP000314616"/>
    </source>
</evidence>
<dbReference type="EMBL" id="CP040915">
    <property type="protein sequence ID" value="QDC24780.1"/>
    <property type="molecule type" value="Genomic_DNA"/>
</dbReference>
<dbReference type="KEGG" id="gyu:FE374_09295"/>
<sequence length="65" mass="6703">MTFHAVRFPDGALGVLDLSDEWPRAAHGCAGCARTGASLRHVAQGAAVDAAVLLCGDCDPLRPTN</sequence>
<gene>
    <name evidence="1" type="ORF">FE374_09295</name>
</gene>
<dbReference type="Proteomes" id="UP000314616">
    <property type="component" value="Chromosome"/>
</dbReference>
<proteinExistence type="predicted"/>
<reference evidence="1 2" key="1">
    <citation type="submission" date="2019-05" db="EMBL/GenBank/DDBJ databases">
        <title>Georgenia *** sp. nov., and Georgenia *** sp. nov., isolated from the intestinal contents of plateau pika (Ochotona curzoniae) in the Qinghai-Tibet plateau of China.</title>
        <authorList>
            <person name="Tian Z."/>
        </authorList>
    </citation>
    <scope>NUCLEOTIDE SEQUENCE [LARGE SCALE GENOMIC DNA]</scope>
    <source>
        <strain evidence="1 2">Z443</strain>
    </source>
</reference>
<evidence type="ECO:0000313" key="1">
    <source>
        <dbReference type="EMBL" id="QDC24780.1"/>
    </source>
</evidence>